<feature type="compositionally biased region" description="Basic and acidic residues" evidence="1">
    <location>
        <begin position="39"/>
        <end position="52"/>
    </location>
</feature>
<protein>
    <submittedName>
        <fullName evidence="2">GJD4 protein</fullName>
    </submittedName>
</protein>
<dbReference type="AlphaFoldDB" id="Q8IV12"/>
<reference evidence="2" key="1">
    <citation type="journal article" date="2004" name="Genome Res.">
        <title>The status, quality, and expansion of the NIH full-length cDNA project: the Mammalian Gene Collection (MGC).</title>
        <authorList>
            <consortium name="The MGC Project Team"/>
            <person name="Gerhard D.S."/>
            <person name="Wagner L."/>
            <person name="Feingold E.A."/>
            <person name="Shenmen C.M."/>
            <person name="Grouse L.H."/>
            <person name="Schuler G."/>
            <person name="Klein S.L."/>
            <person name="Old S."/>
            <person name="Rasooly R."/>
            <person name="Good P."/>
            <person name="Guyer M."/>
            <person name="Peck A.M."/>
            <person name="Derge J.G."/>
            <person name="Lipman D."/>
            <person name="Collins F.S."/>
            <person name="Jang W."/>
            <person name="Sherry S."/>
            <person name="Feolo M."/>
            <person name="Misquitta L."/>
            <person name="Lee E."/>
            <person name="Rotmistrovsky K."/>
            <person name="Greenhut S.F."/>
            <person name="Schaefer C.F."/>
            <person name="Buetow K."/>
            <person name="Bonner T.I."/>
            <person name="Haussler D."/>
            <person name="Kent J."/>
            <person name="Kiekhaus M."/>
            <person name="Furey T."/>
            <person name="Brent M."/>
            <person name="Prange C."/>
            <person name="Schreiber K."/>
            <person name="Shapiro N."/>
            <person name="Bhat N.K."/>
            <person name="Hopkins R.F."/>
            <person name="Hsie F."/>
            <person name="Driscoll T."/>
            <person name="Soares M.B."/>
            <person name="Casavant T.L."/>
            <person name="Scheetz T.E."/>
            <person name="Brown-stein M.J."/>
            <person name="Usdin T.B."/>
            <person name="Toshiyuki S."/>
            <person name="Carninci P."/>
            <person name="Piao Y."/>
            <person name="Dudekula D.B."/>
            <person name="Ko M.S."/>
            <person name="Kawakami K."/>
            <person name="Suzuki Y."/>
            <person name="Sugano S."/>
            <person name="Gruber C.E."/>
            <person name="Smith M.R."/>
            <person name="Simmons B."/>
            <person name="Moore T."/>
            <person name="Waterman R."/>
            <person name="Johnson S.L."/>
            <person name="Ruan Y."/>
            <person name="Wei C.L."/>
            <person name="Mathavan S."/>
            <person name="Gunaratne P.H."/>
            <person name="Wu J."/>
            <person name="Garcia A.M."/>
            <person name="Hulyk S.W."/>
            <person name="Fuh E."/>
            <person name="Yuan Y."/>
            <person name="Sneed A."/>
            <person name="Kowis C."/>
            <person name="Hodgson A."/>
            <person name="Muzny D.M."/>
            <person name="McPherson J."/>
            <person name="Gibbs R.A."/>
            <person name="Fahey J."/>
            <person name="Helton E."/>
            <person name="Ketteman M."/>
            <person name="Madan A."/>
            <person name="Rodrigues S."/>
            <person name="Sanchez A."/>
            <person name="Whiting M."/>
            <person name="Madari A."/>
            <person name="Young A.C."/>
            <person name="Wetherby K.D."/>
            <person name="Granite S.J."/>
            <person name="Kwong P.N."/>
            <person name="Brinkley C.P."/>
            <person name="Pearson R.L."/>
            <person name="Bouffard G.G."/>
            <person name="Blakesly R.W."/>
            <person name="Green E.D."/>
            <person name="Dickson M.C."/>
            <person name="Rodriguez A.C."/>
            <person name="Grimwood J."/>
            <person name="Schmutz J."/>
            <person name="Myers R.M."/>
            <person name="Butterfield Y.S."/>
            <person name="Griffith M."/>
            <person name="Griffith O.L."/>
            <person name="Krzywinski M.I."/>
            <person name="Liao N."/>
            <person name="Morin R."/>
            <person name="Morrin R."/>
            <person name="Palmquist D."/>
            <person name="Petrescu A.S."/>
            <person name="Skalska U."/>
            <person name="Smailus D.E."/>
            <person name="Stott J.M."/>
            <person name="Schnerch A."/>
            <person name="Schein J.E."/>
            <person name="Jones S.J."/>
            <person name="Holt R.A."/>
            <person name="Baross A."/>
            <person name="Marra M.A."/>
            <person name="Clifton S."/>
            <person name="Makowski K.A."/>
            <person name="Bosak S."/>
            <person name="Malek J."/>
        </authorList>
    </citation>
    <scope>NUCLEOTIDE SEQUENCE [LARGE SCALE MRNA]</scope>
    <source>
        <tissue evidence="2">Brain</tissue>
    </source>
</reference>
<dbReference type="EMBL" id="BC035898">
    <property type="protein sequence ID" value="AAH35898.1"/>
    <property type="molecule type" value="mRNA"/>
</dbReference>
<dbReference type="ChiTaRS" id="GJD4">
    <property type="organism name" value="human"/>
</dbReference>
<evidence type="ECO:0000256" key="1">
    <source>
        <dbReference type="SAM" id="MobiDB-lite"/>
    </source>
</evidence>
<gene>
    <name evidence="2" type="primary">GJD4</name>
</gene>
<sequence length="208" mass="22516">EAQQKRQRADRPEEQHQQGLLCGPRHVAVHHARARRARARELLRGQESKEKVVQGPEGCLQQGPEEEVDDVAGRKVGHLEAAALPEWPRAASLPGGRLPGVGAAAGAQRGERGSSVQDIDAEDGGGEEDAHALDQPEPQVRHGGEDVVANIGASRLQRVADKPLLLVLVDGSPRQDNHQHPQQHREDEPELSWKRGSGHGLITPNTLP</sequence>
<name>Q8IV12_HUMAN</name>
<evidence type="ECO:0000313" key="2">
    <source>
        <dbReference type="EMBL" id="AAH35898.1"/>
    </source>
</evidence>
<dbReference type="OrthoDB" id="9943496at2759"/>
<feature type="region of interest" description="Disordered" evidence="1">
    <location>
        <begin position="1"/>
        <end position="67"/>
    </location>
</feature>
<feature type="non-terminal residue" evidence="2">
    <location>
        <position position="1"/>
    </location>
</feature>
<feature type="region of interest" description="Disordered" evidence="1">
    <location>
        <begin position="169"/>
        <end position="208"/>
    </location>
</feature>
<feature type="compositionally biased region" description="Basic residues" evidence="1">
    <location>
        <begin position="27"/>
        <end position="38"/>
    </location>
</feature>
<proteinExistence type="evidence at transcript level"/>
<accession>Q8IV12</accession>
<organism evidence="2">
    <name type="scientific">Homo sapiens</name>
    <name type="common">Human</name>
    <dbReference type="NCBI Taxonomy" id="9606"/>
    <lineage>
        <taxon>Eukaryota</taxon>
        <taxon>Metazoa</taxon>
        <taxon>Chordata</taxon>
        <taxon>Craniata</taxon>
        <taxon>Vertebrata</taxon>
        <taxon>Euteleostomi</taxon>
        <taxon>Mammalia</taxon>
        <taxon>Eutheria</taxon>
        <taxon>Euarchontoglires</taxon>
        <taxon>Primates</taxon>
        <taxon>Haplorrhini</taxon>
        <taxon>Catarrhini</taxon>
        <taxon>Hominidae</taxon>
        <taxon>Homo</taxon>
    </lineage>
</organism>
<feature type="compositionally biased region" description="Basic and acidic residues" evidence="1">
    <location>
        <begin position="173"/>
        <end position="193"/>
    </location>
</feature>
<feature type="compositionally biased region" description="Basic and acidic residues" evidence="1">
    <location>
        <begin position="128"/>
        <end position="145"/>
    </location>
</feature>
<feature type="compositionally biased region" description="Basic and acidic residues" evidence="1">
    <location>
        <begin position="7"/>
        <end position="16"/>
    </location>
</feature>
<feature type="region of interest" description="Disordered" evidence="1">
    <location>
        <begin position="89"/>
        <end position="145"/>
    </location>
</feature>